<comment type="similarity">
    <text evidence="1 4">Belongs to the glycosyl hydrolase 5 (cellulase A) family.</text>
</comment>
<evidence type="ECO:0000259" key="5">
    <source>
        <dbReference type="Pfam" id="PF00150"/>
    </source>
</evidence>
<dbReference type="PANTHER" id="PTHR34142:SF1">
    <property type="entry name" value="GLYCOSIDE HYDROLASE FAMILY 5 DOMAIN-CONTAINING PROTEIN"/>
    <property type="match status" value="1"/>
</dbReference>
<proteinExistence type="inferred from homology"/>
<organism evidence="6 7">
    <name type="scientific">Megalurothrips usitatus</name>
    <name type="common">bean blossom thrips</name>
    <dbReference type="NCBI Taxonomy" id="439358"/>
    <lineage>
        <taxon>Eukaryota</taxon>
        <taxon>Metazoa</taxon>
        <taxon>Ecdysozoa</taxon>
        <taxon>Arthropoda</taxon>
        <taxon>Hexapoda</taxon>
        <taxon>Insecta</taxon>
        <taxon>Pterygota</taxon>
        <taxon>Neoptera</taxon>
        <taxon>Paraneoptera</taxon>
        <taxon>Thysanoptera</taxon>
        <taxon>Terebrantia</taxon>
        <taxon>Thripoidea</taxon>
        <taxon>Thripidae</taxon>
        <taxon>Megalurothrips</taxon>
    </lineage>
</organism>
<dbReference type="PANTHER" id="PTHR34142">
    <property type="entry name" value="ENDO-BETA-1,4-GLUCANASE A"/>
    <property type="match status" value="1"/>
</dbReference>
<evidence type="ECO:0000256" key="3">
    <source>
        <dbReference type="ARBA" id="ARBA00023295"/>
    </source>
</evidence>
<dbReference type="SUPFAM" id="SSF51445">
    <property type="entry name" value="(Trans)glycosidases"/>
    <property type="match status" value="1"/>
</dbReference>
<feature type="domain" description="Glycoside hydrolase family 5" evidence="5">
    <location>
        <begin position="3"/>
        <end position="235"/>
    </location>
</feature>
<dbReference type="EMBL" id="JAPTSV010000007">
    <property type="protein sequence ID" value="KAJ1525749.1"/>
    <property type="molecule type" value="Genomic_DNA"/>
</dbReference>
<protein>
    <recommendedName>
        <fullName evidence="5">Glycoside hydrolase family 5 domain-containing protein</fullName>
    </recommendedName>
</protein>
<evidence type="ECO:0000256" key="1">
    <source>
        <dbReference type="ARBA" id="ARBA00005641"/>
    </source>
</evidence>
<dbReference type="GO" id="GO:0009251">
    <property type="term" value="P:glucan catabolic process"/>
    <property type="evidence" value="ECO:0007669"/>
    <property type="project" value="TreeGrafter"/>
</dbReference>
<dbReference type="InterPro" id="IPR017853">
    <property type="entry name" value="GH"/>
</dbReference>
<sequence>MRGVNVPYSWYKGDLGSVLPAVAKTGANVIRAVLGDGGKYERDDAASVKRLLDQCKASKLVAVLEVHDATGSDDVKTLERAADYWVSVAGVLKGHEDSAVINVANEWHGSSGKAAEWARGYQAVLPRLRQAGLSHLLLVDAPGWGQDAAAIAQQGRAVLQADPLRNTAFSIHMYEVAGANADTIRRNIEGSLATGAPVVVGEFGNAQNGKPVDYHSILDYCHDHAVGWLAWSWFGNNKDTASLDMAYGSTGHLTPWGHEIVKGKHGLRKEAKKANGW</sequence>
<keyword evidence="7" id="KW-1185">Reference proteome</keyword>
<name>A0AAV7XPT5_9NEOP</name>
<dbReference type="Proteomes" id="UP001075354">
    <property type="component" value="Chromosome 7"/>
</dbReference>
<evidence type="ECO:0000256" key="2">
    <source>
        <dbReference type="ARBA" id="ARBA00022801"/>
    </source>
</evidence>
<dbReference type="InterPro" id="IPR001547">
    <property type="entry name" value="Glyco_hydro_5"/>
</dbReference>
<reference evidence="6" key="1">
    <citation type="submission" date="2022-12" db="EMBL/GenBank/DDBJ databases">
        <title>Chromosome-level genome assembly of the bean flower thrips Megalurothrips usitatus.</title>
        <authorList>
            <person name="Ma L."/>
            <person name="Liu Q."/>
            <person name="Li H."/>
            <person name="Cai W."/>
        </authorList>
    </citation>
    <scope>NUCLEOTIDE SEQUENCE</scope>
    <source>
        <strain evidence="6">Cailab_2022a</strain>
    </source>
</reference>
<evidence type="ECO:0000313" key="7">
    <source>
        <dbReference type="Proteomes" id="UP001075354"/>
    </source>
</evidence>
<dbReference type="AlphaFoldDB" id="A0AAV7XPT5"/>
<keyword evidence="3 4" id="KW-0326">Glycosidase</keyword>
<comment type="caution">
    <text evidence="6">The sequence shown here is derived from an EMBL/GenBank/DDBJ whole genome shotgun (WGS) entry which is preliminary data.</text>
</comment>
<dbReference type="GO" id="GO:0004553">
    <property type="term" value="F:hydrolase activity, hydrolyzing O-glycosyl compounds"/>
    <property type="evidence" value="ECO:0007669"/>
    <property type="project" value="InterPro"/>
</dbReference>
<evidence type="ECO:0000313" key="6">
    <source>
        <dbReference type="EMBL" id="KAJ1525749.1"/>
    </source>
</evidence>
<evidence type="ECO:0000256" key="4">
    <source>
        <dbReference type="RuleBase" id="RU361153"/>
    </source>
</evidence>
<keyword evidence="2 4" id="KW-0378">Hydrolase</keyword>
<dbReference type="Gene3D" id="3.20.20.80">
    <property type="entry name" value="Glycosidases"/>
    <property type="match status" value="1"/>
</dbReference>
<gene>
    <name evidence="6" type="ORF">ONE63_008957</name>
</gene>
<dbReference type="Pfam" id="PF00150">
    <property type="entry name" value="Cellulase"/>
    <property type="match status" value="1"/>
</dbReference>
<accession>A0AAV7XPT5</accession>